<keyword evidence="4 7" id="KW-0812">Transmembrane</keyword>
<accession>A0ABM7WH34</accession>
<feature type="transmembrane region" description="Helical" evidence="7">
    <location>
        <begin position="202"/>
        <end position="227"/>
    </location>
</feature>
<feature type="transmembrane region" description="Helical" evidence="7">
    <location>
        <begin position="291"/>
        <end position="310"/>
    </location>
</feature>
<organism evidence="8 9">
    <name type="scientific">Raoultibacter timonensis</name>
    <dbReference type="NCBI Taxonomy" id="1907662"/>
    <lineage>
        <taxon>Bacteria</taxon>
        <taxon>Bacillati</taxon>
        <taxon>Actinomycetota</taxon>
        <taxon>Coriobacteriia</taxon>
        <taxon>Eggerthellales</taxon>
        <taxon>Eggerthellaceae</taxon>
        <taxon>Raoultibacter</taxon>
    </lineage>
</organism>
<sequence length="325" mass="33380">MFGMSIVLYLFLGGAGAGACLVLAVAGLLVPGECIAVSHPDRARRASQTVFWAPSTYRKLFAPAYGCVLVVLLLGVLCLVADLGRADRLLLLLSTPTFSHIVVGAYAYAACFALAVMLALAWAGVVRGVPLGWVRFFGVLAVPVAAVAMVYTGLLLQSLAAVPLWAVFWLPAVFVLSSLSCGIALFVGAAHISEAGTAFATLFRRIVLCDAVVVLLEIAAVAAFLAACGGAVDAPASGTSEAAVNSYLDLIAGSNAGLWWVGFAGLGLAAPLALEVVFLRRARVGHTPCRLALAASACVLFGGFVMRFCIVEAGMHPVLAIAAGG</sequence>
<evidence type="ECO:0000256" key="7">
    <source>
        <dbReference type="SAM" id="Phobius"/>
    </source>
</evidence>
<evidence type="ECO:0008006" key="10">
    <source>
        <dbReference type="Google" id="ProtNLM"/>
    </source>
</evidence>
<evidence type="ECO:0000256" key="4">
    <source>
        <dbReference type="ARBA" id="ARBA00022692"/>
    </source>
</evidence>
<keyword evidence="9" id="KW-1185">Reference proteome</keyword>
<evidence type="ECO:0000256" key="1">
    <source>
        <dbReference type="ARBA" id="ARBA00004651"/>
    </source>
</evidence>
<keyword evidence="6 7" id="KW-0472">Membrane</keyword>
<evidence type="ECO:0000256" key="5">
    <source>
        <dbReference type="ARBA" id="ARBA00022989"/>
    </source>
</evidence>
<reference evidence="8 9" key="1">
    <citation type="submission" date="2022-01" db="EMBL/GenBank/DDBJ databases">
        <title>Novel bile acid biosynthetic pathways are enriched in the microbiome of centenarians.</title>
        <authorList>
            <person name="Sato Y."/>
            <person name="Atarashi K."/>
            <person name="Plichta R.D."/>
            <person name="Arai Y."/>
            <person name="Sasajima S."/>
            <person name="Kearney M.S."/>
            <person name="Suda W."/>
            <person name="Takeshita K."/>
            <person name="Sasaki T."/>
            <person name="Okamoto S."/>
            <person name="Skelly N.A."/>
            <person name="Okamura Y."/>
            <person name="Vlamakis H."/>
            <person name="Li Y."/>
            <person name="Tanoue T."/>
            <person name="Takei H."/>
            <person name="Nittono H."/>
            <person name="Narushima S."/>
            <person name="Irie J."/>
            <person name="Itoh H."/>
            <person name="Moriya K."/>
            <person name="Sugiura Y."/>
            <person name="Suematsu M."/>
            <person name="Moritoki N."/>
            <person name="Shibata S."/>
            <person name="Littman R.D."/>
            <person name="Fischbach A.M."/>
            <person name="Uwamino Y."/>
            <person name="Inoue T."/>
            <person name="Honda A."/>
            <person name="Hattori M."/>
            <person name="Murai T."/>
            <person name="Xavier J.R."/>
            <person name="Hirose N."/>
            <person name="Honda K."/>
        </authorList>
    </citation>
    <scope>NUCLEOTIDE SEQUENCE [LARGE SCALE GENOMIC DNA]</scope>
    <source>
        <strain evidence="8 9">CE91-St30</strain>
    </source>
</reference>
<dbReference type="PANTHER" id="PTHR34856:SF2">
    <property type="entry name" value="PROTEIN NRFD"/>
    <property type="match status" value="1"/>
</dbReference>
<dbReference type="EMBL" id="AP025564">
    <property type="protein sequence ID" value="BDE95560.1"/>
    <property type="molecule type" value="Genomic_DNA"/>
</dbReference>
<feature type="transmembrane region" description="Helical" evidence="7">
    <location>
        <begin position="257"/>
        <end position="279"/>
    </location>
</feature>
<evidence type="ECO:0000256" key="6">
    <source>
        <dbReference type="ARBA" id="ARBA00023136"/>
    </source>
</evidence>
<dbReference type="InterPro" id="IPR052049">
    <property type="entry name" value="Electron_transfer_protein"/>
</dbReference>
<comment type="subcellular location">
    <subcellularLocation>
        <location evidence="1">Cell membrane</location>
        <topology evidence="1">Multi-pass membrane protein</topology>
    </subcellularLocation>
</comment>
<proteinExistence type="inferred from homology"/>
<evidence type="ECO:0000256" key="3">
    <source>
        <dbReference type="ARBA" id="ARBA00022475"/>
    </source>
</evidence>
<feature type="transmembrane region" description="Helical" evidence="7">
    <location>
        <begin position="168"/>
        <end position="190"/>
    </location>
</feature>
<feature type="transmembrane region" description="Helical" evidence="7">
    <location>
        <begin position="60"/>
        <end position="83"/>
    </location>
</feature>
<dbReference type="PANTHER" id="PTHR34856">
    <property type="entry name" value="PROTEIN NRFD"/>
    <property type="match status" value="1"/>
</dbReference>
<gene>
    <name evidence="8" type="ORF">CE91St30_08930</name>
</gene>
<keyword evidence="3" id="KW-1003">Cell membrane</keyword>
<keyword evidence="5 7" id="KW-1133">Transmembrane helix</keyword>
<feature type="transmembrane region" description="Helical" evidence="7">
    <location>
        <begin position="103"/>
        <end position="126"/>
    </location>
</feature>
<name>A0ABM7WH34_9ACTN</name>
<dbReference type="InterPro" id="IPR005614">
    <property type="entry name" value="NrfD-like"/>
</dbReference>
<dbReference type="Proteomes" id="UP001320544">
    <property type="component" value="Chromosome"/>
</dbReference>
<feature type="transmembrane region" description="Helical" evidence="7">
    <location>
        <begin position="6"/>
        <end position="39"/>
    </location>
</feature>
<dbReference type="Pfam" id="PF03916">
    <property type="entry name" value="NrfD"/>
    <property type="match status" value="1"/>
</dbReference>
<evidence type="ECO:0000256" key="2">
    <source>
        <dbReference type="ARBA" id="ARBA00008929"/>
    </source>
</evidence>
<comment type="similarity">
    <text evidence="2">Belongs to the NrfD family.</text>
</comment>
<dbReference type="Gene3D" id="1.20.1630.10">
    <property type="entry name" value="Formate dehydrogenase/DMSO reductase domain"/>
    <property type="match status" value="1"/>
</dbReference>
<protein>
    <recommendedName>
        <fullName evidence="10">Polysulfide reductase</fullName>
    </recommendedName>
</protein>
<evidence type="ECO:0000313" key="9">
    <source>
        <dbReference type="Proteomes" id="UP001320544"/>
    </source>
</evidence>
<feature type="transmembrane region" description="Helical" evidence="7">
    <location>
        <begin position="133"/>
        <end position="156"/>
    </location>
</feature>
<evidence type="ECO:0000313" key="8">
    <source>
        <dbReference type="EMBL" id="BDE95560.1"/>
    </source>
</evidence>